<dbReference type="InterPro" id="IPR000477">
    <property type="entry name" value="RT_dom"/>
</dbReference>
<dbReference type="EMBL" id="BDGU01000469">
    <property type="protein sequence ID" value="GAW07601.1"/>
    <property type="molecule type" value="Genomic_DNA"/>
</dbReference>
<comment type="caution">
    <text evidence="2">The sequence shown here is derived from an EMBL/GenBank/DDBJ whole genome shotgun (WGS) entry which is preliminary data.</text>
</comment>
<dbReference type="STRING" id="5353.A0A1Q3EK86"/>
<keyword evidence="3" id="KW-1185">Reference proteome</keyword>
<reference evidence="2 3" key="2">
    <citation type="submission" date="2017-02" db="EMBL/GenBank/DDBJ databases">
        <title>A genome survey and senescence transcriptome analysis in Lentinula edodes.</title>
        <authorList>
            <person name="Sakamoto Y."/>
            <person name="Nakade K."/>
            <person name="Sato S."/>
            <person name="Yoshida Y."/>
            <person name="Miyazaki K."/>
            <person name="Natsume S."/>
            <person name="Konno N."/>
        </authorList>
    </citation>
    <scope>NUCLEOTIDE SEQUENCE [LARGE SCALE GENOMIC DNA]</scope>
    <source>
        <strain evidence="2 3">NBRC 111202</strain>
    </source>
</reference>
<dbReference type="AlphaFoldDB" id="A0A1Q3EK86"/>
<protein>
    <recommendedName>
        <fullName evidence="1">Reverse transcriptase domain-containing protein</fullName>
    </recommendedName>
</protein>
<sequence length="484" mass="54660">MTYTIAHDGQLSENFHAFSGVLMGDPSSPTLWNIFLSTFNLSTDPEDVELATVVISHLEHADDIVLISRGQAGLQHHLDSFETWCHNNALEISANKSWVMIFGHLPHVLPHFTLSAEILKFCDVVRYVGTFFQSTHRNIFASHYTEKRDSAIGSARAITGCDLLVGNRRMPPAVTRQLYIALVDCHLTNGCEVMPDTDACLLQILEDVQIRFLRRMLGLSNNSVITPLYTKTGIMPIRTRRATLCLRYLKYLMDLPNSHYASLALEENIKLRNSGSPCWLSDLDFAIAHLPGNHRLPSLHTLDGDRIDNLIKSVDFSTKSELQMHIDSWSKLSLLRHRLEPKEEGPAKAQIIGLRHYLTQVSIHSHRRTITKLLCGDLTPQVFRGSPSPLRILTTTEQRTRLCRACKHQPETPQHIFFQCPSLPSIIALRSTFIATMRQFRPLPDEPPVLPIADRLNYSSTSLLASNVPDLKVHPRFVVRCSTT</sequence>
<dbReference type="Pfam" id="PF00078">
    <property type="entry name" value="RVT_1"/>
    <property type="match status" value="1"/>
</dbReference>
<evidence type="ECO:0000313" key="2">
    <source>
        <dbReference type="EMBL" id="GAW07601.1"/>
    </source>
</evidence>
<proteinExistence type="predicted"/>
<reference evidence="2 3" key="1">
    <citation type="submission" date="2016-08" db="EMBL/GenBank/DDBJ databases">
        <authorList>
            <consortium name="Lentinula edodes genome sequencing consortium"/>
            <person name="Sakamoto Y."/>
            <person name="Nakade K."/>
            <person name="Sato S."/>
            <person name="Yoshida Y."/>
            <person name="Miyazaki K."/>
            <person name="Natsume S."/>
            <person name="Konno N."/>
        </authorList>
    </citation>
    <scope>NUCLEOTIDE SEQUENCE [LARGE SCALE GENOMIC DNA]</scope>
    <source>
        <strain evidence="2 3">NBRC 111202</strain>
    </source>
</reference>
<dbReference type="PANTHER" id="PTHR47027:SF20">
    <property type="entry name" value="REVERSE TRANSCRIPTASE-LIKE PROTEIN WITH RNA-DIRECTED DNA POLYMERASE DOMAIN"/>
    <property type="match status" value="1"/>
</dbReference>
<dbReference type="Proteomes" id="UP000188533">
    <property type="component" value="Unassembled WGS sequence"/>
</dbReference>
<feature type="domain" description="Reverse transcriptase" evidence="1">
    <location>
        <begin position="8"/>
        <end position="100"/>
    </location>
</feature>
<name>A0A1Q3EK86_LENED</name>
<gene>
    <name evidence="2" type="ORF">LENED_009606</name>
</gene>
<evidence type="ECO:0000259" key="1">
    <source>
        <dbReference type="Pfam" id="PF00078"/>
    </source>
</evidence>
<organism evidence="2 3">
    <name type="scientific">Lentinula edodes</name>
    <name type="common">Shiitake mushroom</name>
    <name type="synonym">Lentinus edodes</name>
    <dbReference type="NCBI Taxonomy" id="5353"/>
    <lineage>
        <taxon>Eukaryota</taxon>
        <taxon>Fungi</taxon>
        <taxon>Dikarya</taxon>
        <taxon>Basidiomycota</taxon>
        <taxon>Agaricomycotina</taxon>
        <taxon>Agaricomycetes</taxon>
        <taxon>Agaricomycetidae</taxon>
        <taxon>Agaricales</taxon>
        <taxon>Marasmiineae</taxon>
        <taxon>Omphalotaceae</taxon>
        <taxon>Lentinula</taxon>
    </lineage>
</organism>
<evidence type="ECO:0000313" key="3">
    <source>
        <dbReference type="Proteomes" id="UP000188533"/>
    </source>
</evidence>
<accession>A0A1Q3EK86</accession>
<dbReference type="PANTHER" id="PTHR47027">
    <property type="entry name" value="REVERSE TRANSCRIPTASE DOMAIN-CONTAINING PROTEIN"/>
    <property type="match status" value="1"/>
</dbReference>